<evidence type="ECO:0000313" key="4">
    <source>
        <dbReference type="Proteomes" id="UP000604161"/>
    </source>
</evidence>
<name>A0ABR8NU81_9GAMM</name>
<feature type="domain" description="BON" evidence="2">
    <location>
        <begin position="114"/>
        <end position="182"/>
    </location>
</feature>
<dbReference type="PANTHER" id="PTHR34606">
    <property type="entry name" value="BON DOMAIN-CONTAINING PROTEIN"/>
    <property type="match status" value="1"/>
</dbReference>
<dbReference type="Proteomes" id="UP000604161">
    <property type="component" value="Unassembled WGS sequence"/>
</dbReference>
<evidence type="ECO:0000259" key="2">
    <source>
        <dbReference type="PROSITE" id="PS50914"/>
    </source>
</evidence>
<protein>
    <submittedName>
        <fullName evidence="3">BON domain-containing protein</fullName>
    </submittedName>
</protein>
<proteinExistence type="predicted"/>
<dbReference type="EMBL" id="JACYFC010000001">
    <property type="protein sequence ID" value="MBD5769453.1"/>
    <property type="molecule type" value="Genomic_DNA"/>
</dbReference>
<dbReference type="Pfam" id="PF04972">
    <property type="entry name" value="BON"/>
    <property type="match status" value="2"/>
</dbReference>
<sequence length="182" mass="19517">MKNITAKIVLTSVLFTSSATVLAADKWKQETMDAWLDGKAETTLLLNANLNSFDINTDVENKVVTLTGSVNNTVEKDLAEELIIGLKGIESVNNELTVLDQESSNKHSTLDALTDTKVSTVVKTKLLMNSDVSGSDIDVDAKKGVVTLTGHVESDIERDLAIAIASNANDVSKVVDKLSIVE</sequence>
<dbReference type="SMART" id="SM00749">
    <property type="entry name" value="BON"/>
    <property type="match status" value="2"/>
</dbReference>
<keyword evidence="1" id="KW-0732">Signal</keyword>
<accession>A0ABR8NU81</accession>
<organism evidence="3 4">
    <name type="scientific">Marinomonas colpomeniae</name>
    <dbReference type="NCBI Taxonomy" id="2774408"/>
    <lineage>
        <taxon>Bacteria</taxon>
        <taxon>Pseudomonadati</taxon>
        <taxon>Pseudomonadota</taxon>
        <taxon>Gammaproteobacteria</taxon>
        <taxon>Oceanospirillales</taxon>
        <taxon>Oceanospirillaceae</taxon>
        <taxon>Marinomonas</taxon>
    </lineage>
</organism>
<dbReference type="PROSITE" id="PS50914">
    <property type="entry name" value="BON"/>
    <property type="match status" value="2"/>
</dbReference>
<evidence type="ECO:0000256" key="1">
    <source>
        <dbReference type="SAM" id="SignalP"/>
    </source>
</evidence>
<evidence type="ECO:0000313" key="3">
    <source>
        <dbReference type="EMBL" id="MBD5769453.1"/>
    </source>
</evidence>
<dbReference type="Gene3D" id="3.30.1340.30">
    <property type="match status" value="2"/>
</dbReference>
<dbReference type="InterPro" id="IPR007055">
    <property type="entry name" value="BON_dom"/>
</dbReference>
<feature type="domain" description="BON" evidence="2">
    <location>
        <begin position="32"/>
        <end position="100"/>
    </location>
</feature>
<keyword evidence="4" id="KW-1185">Reference proteome</keyword>
<dbReference type="InterPro" id="IPR051686">
    <property type="entry name" value="Lipoprotein_DolP"/>
</dbReference>
<gene>
    <name evidence="3" type="ORF">IF202_00170</name>
</gene>
<dbReference type="InterPro" id="IPR014004">
    <property type="entry name" value="Transpt-assoc_nodulatn_dom_bac"/>
</dbReference>
<dbReference type="RefSeq" id="WP_191592856.1">
    <property type="nucleotide sequence ID" value="NZ_JACYFC010000001.1"/>
</dbReference>
<dbReference type="PANTHER" id="PTHR34606:SF15">
    <property type="entry name" value="BON DOMAIN-CONTAINING PROTEIN"/>
    <property type="match status" value="1"/>
</dbReference>
<feature type="signal peptide" evidence="1">
    <location>
        <begin position="1"/>
        <end position="23"/>
    </location>
</feature>
<feature type="chain" id="PRO_5045521584" evidence="1">
    <location>
        <begin position="24"/>
        <end position="182"/>
    </location>
</feature>
<reference evidence="3 4" key="1">
    <citation type="submission" date="2020-09" db="EMBL/GenBank/DDBJ databases">
        <title>Marinomonas sp. nov., isolated from the cysticercosis algae of Qingdao, China.</title>
        <authorList>
            <person name="Sun X."/>
        </authorList>
    </citation>
    <scope>NUCLEOTIDE SEQUENCE [LARGE SCALE GENOMIC DNA]</scope>
    <source>
        <strain evidence="3 4">SM2066</strain>
    </source>
</reference>
<comment type="caution">
    <text evidence="3">The sequence shown here is derived from an EMBL/GenBank/DDBJ whole genome shotgun (WGS) entry which is preliminary data.</text>
</comment>